<dbReference type="AlphaFoldDB" id="A0A0N4TQZ5"/>
<sequence length="79" mass="8936">MVWKTRTEGMGMLVVGIVATLERLLVEPTGWRKDAPTLFAITRDLTDLAIWRNGITWIFSNARVDDFGSGTCIMEMVFL</sequence>
<reference evidence="1 2" key="2">
    <citation type="submission" date="2018-11" db="EMBL/GenBank/DDBJ databases">
        <authorList>
            <consortium name="Pathogen Informatics"/>
        </authorList>
    </citation>
    <scope>NUCLEOTIDE SEQUENCE [LARGE SCALE GENOMIC DNA]</scope>
</reference>
<organism evidence="3">
    <name type="scientific">Brugia pahangi</name>
    <name type="common">Filarial nematode worm</name>
    <dbReference type="NCBI Taxonomy" id="6280"/>
    <lineage>
        <taxon>Eukaryota</taxon>
        <taxon>Metazoa</taxon>
        <taxon>Ecdysozoa</taxon>
        <taxon>Nematoda</taxon>
        <taxon>Chromadorea</taxon>
        <taxon>Rhabditida</taxon>
        <taxon>Spirurina</taxon>
        <taxon>Spiruromorpha</taxon>
        <taxon>Filarioidea</taxon>
        <taxon>Onchocercidae</taxon>
        <taxon>Brugia</taxon>
    </lineage>
</organism>
<proteinExistence type="predicted"/>
<evidence type="ECO:0000313" key="2">
    <source>
        <dbReference type="Proteomes" id="UP000278627"/>
    </source>
</evidence>
<reference evidence="3" key="1">
    <citation type="submission" date="2017-02" db="UniProtKB">
        <authorList>
            <consortium name="WormBaseParasite"/>
        </authorList>
    </citation>
    <scope>IDENTIFICATION</scope>
</reference>
<dbReference type="EMBL" id="UZAD01013209">
    <property type="protein sequence ID" value="VDN92190.1"/>
    <property type="molecule type" value="Genomic_DNA"/>
</dbReference>
<evidence type="ECO:0000313" key="3">
    <source>
        <dbReference type="WBParaSite" id="BPAG_0001104201-mRNA-1"/>
    </source>
</evidence>
<accession>A0A0N4TQZ5</accession>
<evidence type="ECO:0000313" key="1">
    <source>
        <dbReference type="EMBL" id="VDN92190.1"/>
    </source>
</evidence>
<dbReference type="Proteomes" id="UP000278627">
    <property type="component" value="Unassembled WGS sequence"/>
</dbReference>
<protein>
    <submittedName>
        <fullName evidence="3">Neur_chan_LBD domain-containing protein</fullName>
    </submittedName>
</protein>
<name>A0A0N4TQZ5_BRUPA</name>
<gene>
    <name evidence="1" type="ORF">BPAG_LOCUS11004</name>
</gene>
<dbReference type="WBParaSite" id="BPAG_0001104201-mRNA-1">
    <property type="protein sequence ID" value="BPAG_0001104201-mRNA-1"/>
    <property type="gene ID" value="BPAG_0001104201"/>
</dbReference>
<keyword evidence="2" id="KW-1185">Reference proteome</keyword>